<comment type="caution">
    <text evidence="2">The sequence shown here is derived from an EMBL/GenBank/DDBJ whole genome shotgun (WGS) entry which is preliminary data.</text>
</comment>
<sequence>MTKQLRIDFVSDVSCPWCIIGLKALEQAIANIGSEVEVAIHCQPFELNPTMAPEGQDITEHIIQKYGITKAQSQGNREAIRARGAELGFTFGMAPNSRIYNTFDAHRLLHWAEETNHQLALKHALFDAYFTQGRDPSSHAVLVEAAIKVGLDGEQAAQLLASDRFTTEVRESEQFYLRQGINSVPAVIINGRHLISGGQPVDVFEQALRQIAAAE</sequence>
<evidence type="ECO:0000313" key="3">
    <source>
        <dbReference type="Proteomes" id="UP001501353"/>
    </source>
</evidence>
<evidence type="ECO:0000259" key="1">
    <source>
        <dbReference type="Pfam" id="PF01323"/>
    </source>
</evidence>
<dbReference type="Proteomes" id="UP001501353">
    <property type="component" value="Unassembled WGS sequence"/>
</dbReference>
<dbReference type="PANTHER" id="PTHR13887">
    <property type="entry name" value="GLUTATHIONE S-TRANSFERASE KAPPA"/>
    <property type="match status" value="1"/>
</dbReference>
<dbReference type="Gene3D" id="3.40.30.10">
    <property type="entry name" value="Glutaredoxin"/>
    <property type="match status" value="1"/>
</dbReference>
<dbReference type="Pfam" id="PF01323">
    <property type="entry name" value="DSBA"/>
    <property type="match status" value="1"/>
</dbReference>
<organism evidence="2 3">
    <name type="scientific">Actimicrobium antarcticum</name>
    <dbReference type="NCBI Taxonomy" id="1051899"/>
    <lineage>
        <taxon>Bacteria</taxon>
        <taxon>Pseudomonadati</taxon>
        <taxon>Pseudomonadota</taxon>
        <taxon>Betaproteobacteria</taxon>
        <taxon>Burkholderiales</taxon>
        <taxon>Oxalobacteraceae</taxon>
        <taxon>Actimicrobium</taxon>
    </lineage>
</organism>
<reference evidence="3" key="1">
    <citation type="journal article" date="2019" name="Int. J. Syst. Evol. Microbiol.">
        <title>The Global Catalogue of Microorganisms (GCM) 10K type strain sequencing project: providing services to taxonomists for standard genome sequencing and annotation.</title>
        <authorList>
            <consortium name="The Broad Institute Genomics Platform"/>
            <consortium name="The Broad Institute Genome Sequencing Center for Infectious Disease"/>
            <person name="Wu L."/>
            <person name="Ma J."/>
        </authorList>
    </citation>
    <scope>NUCLEOTIDE SEQUENCE [LARGE SCALE GENOMIC DNA]</scope>
    <source>
        <strain evidence="3">JCM 16673</strain>
    </source>
</reference>
<dbReference type="CDD" id="cd03024">
    <property type="entry name" value="DsbA_FrnE"/>
    <property type="match status" value="1"/>
</dbReference>
<dbReference type="EMBL" id="BAAAZE010000007">
    <property type="protein sequence ID" value="GAA4019182.1"/>
    <property type="molecule type" value="Genomic_DNA"/>
</dbReference>
<accession>A0ABP7T093</accession>
<keyword evidence="3" id="KW-1185">Reference proteome</keyword>
<protein>
    <submittedName>
        <fullName evidence="2">DsbA family oxidoreductase</fullName>
    </submittedName>
</protein>
<dbReference type="SUPFAM" id="SSF52833">
    <property type="entry name" value="Thioredoxin-like"/>
    <property type="match status" value="1"/>
</dbReference>
<feature type="domain" description="DSBA-like thioredoxin" evidence="1">
    <location>
        <begin position="7"/>
        <end position="208"/>
    </location>
</feature>
<name>A0ABP7T093_9BURK</name>
<dbReference type="RefSeq" id="WP_344762573.1">
    <property type="nucleotide sequence ID" value="NZ_BAAAZE010000007.1"/>
</dbReference>
<dbReference type="InterPro" id="IPR001853">
    <property type="entry name" value="DSBA-like_thioredoxin_dom"/>
</dbReference>
<proteinExistence type="predicted"/>
<dbReference type="PANTHER" id="PTHR13887:SF41">
    <property type="entry name" value="THIOREDOXIN SUPERFAMILY PROTEIN"/>
    <property type="match status" value="1"/>
</dbReference>
<dbReference type="InterPro" id="IPR036249">
    <property type="entry name" value="Thioredoxin-like_sf"/>
</dbReference>
<evidence type="ECO:0000313" key="2">
    <source>
        <dbReference type="EMBL" id="GAA4019182.1"/>
    </source>
</evidence>
<gene>
    <name evidence="2" type="ORF">GCM10022212_14180</name>
</gene>